<sequence length="540" mass="59370">METEISPAATAARVSVVVIGYNDAEHIADAVLSALRQGPSVAEVVAVNDGSADATGEVLDRLARRHDRLRVHHRSENSGGCGTPRNDGLRDATAPYVMFLDSDDVLPPGAVDALLAAADRHGAQVVAGGCVRRELPQHRDTPWQRALFLEEAVYDSPARLPRLVRDTLCVNKLYDRAFLDRHGIRFPDGAYRYEDFVFTARVLAALPRIALVPDTVYVWHVRRTASRPSISLDRSGVEGWRARLAAHRLAVVTLQRAGLRRLAHAARVKFLDHDLRMYLRELGRRDEDHRAEWWRLTREHLATFDEADLLAARAPARWIARVIAAAEWPRDVERLTALAVRPARLLPPYARVDGRPVWAVDLPEVVIDRVDDKPLHRLPVTVDAEPELGVDVTSALGVGRPRLRLTLRVHELYGRLAGAGGPAVVDVELRHHDDGRLGLTRDAVLTPDEAPGVWRAEVLFDLDAPPTADAPATRNGTAPDVWDVRVRVRCGDGGSLYTAARAVGPGLRRTVAPGRHGLLLVQPYATAGGSLALRVARGPR</sequence>
<feature type="non-terminal residue" evidence="2">
    <location>
        <position position="540"/>
    </location>
</feature>
<dbReference type="CDD" id="cd00761">
    <property type="entry name" value="Glyco_tranf_GTA_type"/>
    <property type="match status" value="1"/>
</dbReference>
<feature type="domain" description="Glycosyltransferase 2-like" evidence="1">
    <location>
        <begin position="15"/>
        <end position="177"/>
    </location>
</feature>
<proteinExistence type="predicted"/>
<dbReference type="PANTHER" id="PTHR22916">
    <property type="entry name" value="GLYCOSYLTRANSFERASE"/>
    <property type="match status" value="1"/>
</dbReference>
<reference evidence="2 3" key="1">
    <citation type="submission" date="2019-10" db="EMBL/GenBank/DDBJ databases">
        <title>Streptomyces tenebrisbrunneis sp.nov., an endogenous actinomycete isolated from of Lycium ruthenicum.</title>
        <authorList>
            <person name="Ma L."/>
        </authorList>
    </citation>
    <scope>NUCLEOTIDE SEQUENCE [LARGE SCALE GENOMIC DNA]</scope>
    <source>
        <strain evidence="2 3">TRM 66187</strain>
    </source>
</reference>
<comment type="caution">
    <text evidence="2">The sequence shown here is derived from an EMBL/GenBank/DDBJ whole genome shotgun (WGS) entry which is preliminary data.</text>
</comment>
<dbReference type="InterPro" id="IPR029044">
    <property type="entry name" value="Nucleotide-diphossugar_trans"/>
</dbReference>
<keyword evidence="3" id="KW-1185">Reference proteome</keyword>
<dbReference type="SUPFAM" id="SSF53448">
    <property type="entry name" value="Nucleotide-diphospho-sugar transferases"/>
    <property type="match status" value="1"/>
</dbReference>
<evidence type="ECO:0000259" key="1">
    <source>
        <dbReference type="Pfam" id="PF00535"/>
    </source>
</evidence>
<accession>A0ABQ7FKL9</accession>
<dbReference type="EMBL" id="WHPN01000223">
    <property type="protein sequence ID" value="KAF4409380.1"/>
    <property type="molecule type" value="Genomic_DNA"/>
</dbReference>
<dbReference type="Gene3D" id="3.90.550.10">
    <property type="entry name" value="Spore Coat Polysaccharide Biosynthesis Protein SpsA, Chain A"/>
    <property type="match status" value="1"/>
</dbReference>
<dbReference type="Proteomes" id="UP000621266">
    <property type="component" value="Unassembled WGS sequence"/>
</dbReference>
<evidence type="ECO:0000313" key="2">
    <source>
        <dbReference type="EMBL" id="KAF4409380.1"/>
    </source>
</evidence>
<organism evidence="2 3">
    <name type="scientific">Streptomyces lycii</name>
    <dbReference type="NCBI Taxonomy" id="2654337"/>
    <lineage>
        <taxon>Bacteria</taxon>
        <taxon>Bacillati</taxon>
        <taxon>Actinomycetota</taxon>
        <taxon>Actinomycetes</taxon>
        <taxon>Kitasatosporales</taxon>
        <taxon>Streptomycetaceae</taxon>
        <taxon>Streptomyces</taxon>
    </lineage>
</organism>
<name>A0ABQ7FKL9_9ACTN</name>
<evidence type="ECO:0000313" key="3">
    <source>
        <dbReference type="Proteomes" id="UP000621266"/>
    </source>
</evidence>
<dbReference type="Pfam" id="PF00535">
    <property type="entry name" value="Glycos_transf_2"/>
    <property type="match status" value="1"/>
</dbReference>
<protein>
    <submittedName>
        <fullName evidence="2">Glycosyltransferase family 2 protein</fullName>
    </submittedName>
</protein>
<dbReference type="PANTHER" id="PTHR22916:SF3">
    <property type="entry name" value="UDP-GLCNAC:BETAGAL BETA-1,3-N-ACETYLGLUCOSAMINYLTRANSFERASE-LIKE PROTEIN 1"/>
    <property type="match status" value="1"/>
</dbReference>
<dbReference type="RefSeq" id="WP_156205627.1">
    <property type="nucleotide sequence ID" value="NZ_WHPN01000223.1"/>
</dbReference>
<dbReference type="InterPro" id="IPR001173">
    <property type="entry name" value="Glyco_trans_2-like"/>
</dbReference>
<gene>
    <name evidence="2" type="ORF">GCU69_09315</name>
</gene>